<feature type="transmembrane region" description="Helical" evidence="1">
    <location>
        <begin position="68"/>
        <end position="87"/>
    </location>
</feature>
<keyword evidence="1" id="KW-0472">Membrane</keyword>
<feature type="transmembrane region" description="Helical" evidence="1">
    <location>
        <begin position="36"/>
        <end position="56"/>
    </location>
</feature>
<evidence type="ECO:0000313" key="2">
    <source>
        <dbReference type="EMBL" id="PRY80538.1"/>
    </source>
</evidence>
<dbReference type="InterPro" id="IPR011744">
    <property type="entry name" value="ATPase_gene1"/>
</dbReference>
<dbReference type="Proteomes" id="UP000238007">
    <property type="component" value="Unassembled WGS sequence"/>
</dbReference>
<keyword evidence="1" id="KW-1133">Transmembrane helix</keyword>
<reference evidence="2 3" key="1">
    <citation type="submission" date="2018-03" db="EMBL/GenBank/DDBJ databases">
        <title>Genomic Encyclopedia of Archaeal and Bacterial Type Strains, Phase II (KMG-II): from individual species to whole genera.</title>
        <authorList>
            <person name="Goeker M."/>
        </authorList>
    </citation>
    <scope>NUCLEOTIDE SEQUENCE [LARGE SCALE GENOMIC DNA]</scope>
    <source>
        <strain evidence="2 3">DSM 101533</strain>
    </source>
</reference>
<dbReference type="RefSeq" id="WP_243394357.1">
    <property type="nucleotide sequence ID" value="NZ_PVTP01000001.1"/>
</dbReference>
<name>A0A2T0W4Y8_9RHOB</name>
<dbReference type="EMBL" id="PVTP01000001">
    <property type="protein sequence ID" value="PRY80538.1"/>
    <property type="molecule type" value="Genomic_DNA"/>
</dbReference>
<keyword evidence="1" id="KW-0812">Transmembrane</keyword>
<dbReference type="Pfam" id="PF09527">
    <property type="entry name" value="ATPase_gene1"/>
    <property type="match status" value="1"/>
</dbReference>
<proteinExistence type="predicted"/>
<accession>A0A2T0W4Y8</accession>
<evidence type="ECO:0000313" key="3">
    <source>
        <dbReference type="Proteomes" id="UP000238007"/>
    </source>
</evidence>
<gene>
    <name evidence="2" type="ORF">CLV80_101393</name>
</gene>
<evidence type="ECO:0000256" key="1">
    <source>
        <dbReference type="SAM" id="Phobius"/>
    </source>
</evidence>
<dbReference type="AlphaFoldDB" id="A0A2T0W4Y8"/>
<dbReference type="InterPro" id="IPR032820">
    <property type="entry name" value="ATPase_put"/>
</dbReference>
<keyword evidence="3" id="KW-1185">Reference proteome</keyword>
<dbReference type="NCBIfam" id="TIGR02230">
    <property type="entry name" value="ATPase_gene1"/>
    <property type="match status" value="1"/>
</dbReference>
<sequence length="93" mass="10579">MTGAHDEDPLVVQTRLRRDRRARWLRDGDMSVGLRLAQIGVLGWIFVVPTLAGLFLGRWLDGHFETGIFWSAPLMLLGLCLGGWTAWKWMNAE</sequence>
<comment type="caution">
    <text evidence="2">The sequence shown here is derived from an EMBL/GenBank/DDBJ whole genome shotgun (WGS) entry which is preliminary data.</text>
</comment>
<organism evidence="2 3">
    <name type="scientific">Yoonia maritima</name>
    <dbReference type="NCBI Taxonomy" id="1435347"/>
    <lineage>
        <taxon>Bacteria</taxon>
        <taxon>Pseudomonadati</taxon>
        <taxon>Pseudomonadota</taxon>
        <taxon>Alphaproteobacteria</taxon>
        <taxon>Rhodobacterales</taxon>
        <taxon>Paracoccaceae</taxon>
        <taxon>Yoonia</taxon>
    </lineage>
</organism>
<protein>
    <submittedName>
        <fullName evidence="2">ATP synthase protein I</fullName>
    </submittedName>
</protein>